<keyword evidence="1" id="KW-0472">Membrane</keyword>
<protein>
    <recommendedName>
        <fullName evidence="4">NnrU domain-containing protein</fullName>
    </recommendedName>
</protein>
<keyword evidence="1" id="KW-1133">Transmembrane helix</keyword>
<dbReference type="EMBL" id="BFBR01000001">
    <property type="protein sequence ID" value="GBF56623.1"/>
    <property type="molecule type" value="Genomic_DNA"/>
</dbReference>
<gene>
    <name evidence="2" type="ORF">PbB2_00280</name>
</gene>
<dbReference type="AlphaFoldDB" id="A0A2P2E6C9"/>
<comment type="caution">
    <text evidence="2">The sequence shown here is derived from an EMBL/GenBank/DDBJ whole genome shotgun (WGS) entry which is preliminary data.</text>
</comment>
<sequence>MDWTPTLILLAIGMAGFAFASWRASRPAVFGKVRLIPWTTLSLIFAVLSLFMLVHVVNLLGFTTGSQNMGFR</sequence>
<proteinExistence type="predicted"/>
<dbReference type="Proteomes" id="UP000245086">
    <property type="component" value="Unassembled WGS sequence"/>
</dbReference>
<evidence type="ECO:0000313" key="3">
    <source>
        <dbReference type="Proteomes" id="UP000245086"/>
    </source>
</evidence>
<organism evidence="2 3">
    <name type="scientific">Candidatus Phycosocius bacilliformis</name>
    <dbReference type="NCBI Taxonomy" id="1445552"/>
    <lineage>
        <taxon>Bacteria</taxon>
        <taxon>Pseudomonadati</taxon>
        <taxon>Pseudomonadota</taxon>
        <taxon>Alphaproteobacteria</taxon>
        <taxon>Caulobacterales</taxon>
        <taxon>Caulobacterales incertae sedis</taxon>
        <taxon>Candidatus Phycosocius</taxon>
    </lineage>
</organism>
<keyword evidence="1" id="KW-0812">Transmembrane</keyword>
<feature type="transmembrane region" description="Helical" evidence="1">
    <location>
        <begin position="36"/>
        <end position="62"/>
    </location>
</feature>
<evidence type="ECO:0000256" key="1">
    <source>
        <dbReference type="SAM" id="Phobius"/>
    </source>
</evidence>
<evidence type="ECO:0000313" key="2">
    <source>
        <dbReference type="EMBL" id="GBF56623.1"/>
    </source>
</evidence>
<evidence type="ECO:0008006" key="4">
    <source>
        <dbReference type="Google" id="ProtNLM"/>
    </source>
</evidence>
<reference evidence="2 3" key="1">
    <citation type="journal article" date="2018" name="Genome Announc.">
        <title>Draft Genome Sequence of "Candidatus Phycosocius bacilliformis," an Alphaproteobacterial Ectosymbiont of the Hydrocarbon-Producing Green Alga Botryococcus braunii.</title>
        <authorList>
            <person name="Tanabe Y."/>
            <person name="Yamaguchi H."/>
            <person name="Watanabe M.M."/>
        </authorList>
    </citation>
    <scope>NUCLEOTIDE SEQUENCE [LARGE SCALE GENOMIC DNA]</scope>
    <source>
        <strain evidence="2 3">BOTRYCO-2</strain>
    </source>
</reference>
<name>A0A2P2E6C9_9PROT</name>
<accession>A0A2P2E6C9</accession>
<keyword evidence="3" id="KW-1185">Reference proteome</keyword>